<dbReference type="Gene3D" id="3.90.550.10">
    <property type="entry name" value="Spore Coat Polysaccharide Biosynthesis Protein SpsA, Chain A"/>
    <property type="match status" value="1"/>
</dbReference>
<dbReference type="Proteomes" id="UP000741013">
    <property type="component" value="Unassembled WGS sequence"/>
</dbReference>
<dbReference type="InterPro" id="IPR029787">
    <property type="entry name" value="Nucleotide_cyclase"/>
</dbReference>
<evidence type="ECO:0000256" key="1">
    <source>
        <dbReference type="ARBA" id="ARBA00004141"/>
    </source>
</evidence>
<comment type="subcellular location">
    <subcellularLocation>
        <location evidence="1">Membrane</location>
        <topology evidence="1">Multi-pass membrane protein</topology>
    </subcellularLocation>
</comment>
<dbReference type="RefSeq" id="WP_209665742.1">
    <property type="nucleotide sequence ID" value="NZ_JAGGMS010000001.1"/>
</dbReference>
<accession>A0ABS4PSY8</accession>
<keyword evidence="5 7" id="KW-1133">Transmembrane helix</keyword>
<organism evidence="8 9">
    <name type="scientific">Amycolatopsis magusensis</name>
    <dbReference type="NCBI Taxonomy" id="882444"/>
    <lineage>
        <taxon>Bacteria</taxon>
        <taxon>Bacillati</taxon>
        <taxon>Actinomycetota</taxon>
        <taxon>Actinomycetes</taxon>
        <taxon>Pseudonocardiales</taxon>
        <taxon>Pseudonocardiaceae</taxon>
        <taxon>Amycolatopsis</taxon>
    </lineage>
</organism>
<evidence type="ECO:0000313" key="8">
    <source>
        <dbReference type="EMBL" id="MBP2182428.1"/>
    </source>
</evidence>
<dbReference type="Gene3D" id="3.30.70.270">
    <property type="match status" value="1"/>
</dbReference>
<dbReference type="InterPro" id="IPR029044">
    <property type="entry name" value="Nucleotide-diphossugar_trans"/>
</dbReference>
<dbReference type="PANTHER" id="PTHR43867:SF2">
    <property type="entry name" value="CELLULOSE SYNTHASE CATALYTIC SUBUNIT A [UDP-FORMING]"/>
    <property type="match status" value="1"/>
</dbReference>
<dbReference type="PANTHER" id="PTHR43867">
    <property type="entry name" value="CELLULOSE SYNTHASE CATALYTIC SUBUNIT A [UDP-FORMING]"/>
    <property type="match status" value="1"/>
</dbReference>
<keyword evidence="9" id="KW-1185">Reference proteome</keyword>
<evidence type="ECO:0000256" key="2">
    <source>
        <dbReference type="ARBA" id="ARBA00022676"/>
    </source>
</evidence>
<keyword evidence="3" id="KW-0808">Transferase</keyword>
<name>A0ABS4PSY8_9PSEU</name>
<feature type="transmembrane region" description="Helical" evidence="7">
    <location>
        <begin position="518"/>
        <end position="535"/>
    </location>
</feature>
<feature type="transmembrane region" description="Helical" evidence="7">
    <location>
        <begin position="188"/>
        <end position="210"/>
    </location>
</feature>
<evidence type="ECO:0000256" key="4">
    <source>
        <dbReference type="ARBA" id="ARBA00022692"/>
    </source>
</evidence>
<feature type="transmembrane region" description="Helical" evidence="7">
    <location>
        <begin position="216"/>
        <end position="237"/>
    </location>
</feature>
<dbReference type="InterPro" id="IPR050321">
    <property type="entry name" value="Glycosyltr_2/OpgH_subfam"/>
</dbReference>
<dbReference type="SUPFAM" id="SSF53448">
    <property type="entry name" value="Nucleotide-diphospho-sugar transferases"/>
    <property type="match status" value="1"/>
</dbReference>
<dbReference type="Pfam" id="PF13641">
    <property type="entry name" value="Glyco_tranf_2_3"/>
    <property type="match status" value="1"/>
</dbReference>
<dbReference type="InterPro" id="IPR043128">
    <property type="entry name" value="Rev_trsase/Diguanyl_cyclase"/>
</dbReference>
<dbReference type="CDD" id="cd06423">
    <property type="entry name" value="CESA_like"/>
    <property type="match status" value="1"/>
</dbReference>
<keyword evidence="6 7" id="KW-0472">Membrane</keyword>
<evidence type="ECO:0000256" key="5">
    <source>
        <dbReference type="ARBA" id="ARBA00022989"/>
    </source>
</evidence>
<evidence type="ECO:0000256" key="7">
    <source>
        <dbReference type="SAM" id="Phobius"/>
    </source>
</evidence>
<proteinExistence type="predicted"/>
<feature type="transmembrane region" description="Helical" evidence="7">
    <location>
        <begin position="547"/>
        <end position="569"/>
    </location>
</feature>
<comment type="caution">
    <text evidence="8">The sequence shown here is derived from an EMBL/GenBank/DDBJ whole genome shotgun (WGS) entry which is preliminary data.</text>
</comment>
<evidence type="ECO:0000256" key="6">
    <source>
        <dbReference type="ARBA" id="ARBA00023136"/>
    </source>
</evidence>
<dbReference type="SUPFAM" id="SSF55073">
    <property type="entry name" value="Nucleotide cyclase"/>
    <property type="match status" value="1"/>
</dbReference>
<reference evidence="8 9" key="1">
    <citation type="submission" date="2021-03" db="EMBL/GenBank/DDBJ databases">
        <title>Sequencing the genomes of 1000 actinobacteria strains.</title>
        <authorList>
            <person name="Klenk H.-P."/>
        </authorList>
    </citation>
    <scope>NUCLEOTIDE SEQUENCE [LARGE SCALE GENOMIC DNA]</scope>
    <source>
        <strain evidence="8 9">DSM 45510</strain>
    </source>
</reference>
<dbReference type="EMBL" id="JAGGMS010000001">
    <property type="protein sequence ID" value="MBP2182428.1"/>
    <property type="molecule type" value="Genomic_DNA"/>
</dbReference>
<evidence type="ECO:0000256" key="3">
    <source>
        <dbReference type="ARBA" id="ARBA00022679"/>
    </source>
</evidence>
<evidence type="ECO:0000313" key="9">
    <source>
        <dbReference type="Proteomes" id="UP000741013"/>
    </source>
</evidence>
<keyword evidence="4 7" id="KW-0812">Transmembrane</keyword>
<protein>
    <submittedName>
        <fullName evidence="8">Cellulose synthase/poly-beta-1,6-N-acetylglucosamine synthase-like glycosyltransferase/GGDEF domain-containing protein</fullName>
    </submittedName>
</protein>
<sequence length="630" mass="69693">MPIPAARGSLPALAPAEHWHQQTARALSGPAAHRRPPVIAVVRFVEAPRIESRFGHKGVDRVLEEVAWMLRPELSEQEHLAPDGHGGLVLTLRGAAAWQVRARLEGISTRLARLPVRLGDDHLAVTPVIGWADAADRPACTDPDQLAERAAEAVELATGQVDLVPRKWTPAAPARHTGRRSGGPLRTVLQALVTVLIGVVAPFTGLVLAYRAGLDLGTPAYLLVTISLVLTSVVIWVENLHALDPDRPPDTPAAPRPAASAIIPAYLPNEAATIVDTLHAFLRQDYDAPLQIILAYNTPRPLPVEEDLRALAAEDPRLVVMEVPYSTSKAQNVNAALEVVTGEFVGVFDADHHPAPDAFDRAWRWISHGADVVQGHCVIRNGSASWVSRTVAVEFESIYAVSHPGRTKLHGFGIFGGSNGFWRTQVLHETRMHGQMLTEDIDSSMRVLLSGRTVRNDPALVSRELAPATISALWKQRIRWAQGWFQVSRRHLRAALKSDELTARNKLGITFLLGWREVFPWLALQMIPVIAFIAWREGGVTEMDWFVPTFVLCTLYTLSAGPSQVLFAWRLAAPEVRRHPRWFLGYLVVSMFFYTEFKNHIARVAQLKELSGERKWAITPRQVPVRGEQL</sequence>
<keyword evidence="2" id="KW-0328">Glycosyltransferase</keyword>
<gene>
    <name evidence="8" type="ORF">JOM49_003954</name>
</gene>